<sequence length="74" mass="8570">MILAFLGLQNYNDSFLVQEFLYAICFVELKGQTSEPLTKDPLPLDIYLIHDMYILLLILVIHGCPYCHVKSLMH</sequence>
<dbReference type="EMBL" id="GGEC01067883">
    <property type="protein sequence ID" value="MBX48367.1"/>
    <property type="molecule type" value="Transcribed_RNA"/>
</dbReference>
<name>A0A2P2P0U7_RHIMU</name>
<evidence type="ECO:0000256" key="1">
    <source>
        <dbReference type="SAM" id="Phobius"/>
    </source>
</evidence>
<dbReference type="AlphaFoldDB" id="A0A2P2P0U7"/>
<keyword evidence="1" id="KW-0812">Transmembrane</keyword>
<keyword evidence="1" id="KW-1133">Transmembrane helix</keyword>
<accession>A0A2P2P0U7</accession>
<evidence type="ECO:0000313" key="2">
    <source>
        <dbReference type="EMBL" id="MBX48367.1"/>
    </source>
</evidence>
<feature type="transmembrane region" description="Helical" evidence="1">
    <location>
        <begin position="46"/>
        <end position="69"/>
    </location>
</feature>
<reference evidence="2" key="1">
    <citation type="submission" date="2018-02" db="EMBL/GenBank/DDBJ databases">
        <title>Rhizophora mucronata_Transcriptome.</title>
        <authorList>
            <person name="Meera S.P."/>
            <person name="Sreeshan A."/>
            <person name="Augustine A."/>
        </authorList>
    </citation>
    <scope>NUCLEOTIDE SEQUENCE</scope>
    <source>
        <tissue evidence="2">Leaf</tissue>
    </source>
</reference>
<organism evidence="2">
    <name type="scientific">Rhizophora mucronata</name>
    <name type="common">Asiatic mangrove</name>
    <dbReference type="NCBI Taxonomy" id="61149"/>
    <lineage>
        <taxon>Eukaryota</taxon>
        <taxon>Viridiplantae</taxon>
        <taxon>Streptophyta</taxon>
        <taxon>Embryophyta</taxon>
        <taxon>Tracheophyta</taxon>
        <taxon>Spermatophyta</taxon>
        <taxon>Magnoliopsida</taxon>
        <taxon>eudicotyledons</taxon>
        <taxon>Gunneridae</taxon>
        <taxon>Pentapetalae</taxon>
        <taxon>rosids</taxon>
        <taxon>fabids</taxon>
        <taxon>Malpighiales</taxon>
        <taxon>Rhizophoraceae</taxon>
        <taxon>Rhizophora</taxon>
    </lineage>
</organism>
<proteinExistence type="predicted"/>
<keyword evidence="1" id="KW-0472">Membrane</keyword>
<protein>
    <submittedName>
        <fullName evidence="2">Uncharacterized protein</fullName>
    </submittedName>
</protein>